<dbReference type="SUPFAM" id="SSF56281">
    <property type="entry name" value="Metallo-hydrolase/oxidoreductase"/>
    <property type="match status" value="1"/>
</dbReference>
<accession>A0ABR3TQA7</accession>
<dbReference type="InterPro" id="IPR036866">
    <property type="entry name" value="RibonucZ/Hydroxyglut_hydro"/>
</dbReference>
<feature type="compositionally biased region" description="Low complexity" evidence="1">
    <location>
        <begin position="594"/>
        <end position="608"/>
    </location>
</feature>
<protein>
    <submittedName>
        <fullName evidence="2">3',5'-cyclic-nucleotide phosphodiesterase pde1</fullName>
    </submittedName>
</protein>
<dbReference type="Proteomes" id="UP001521184">
    <property type="component" value="Unassembled WGS sequence"/>
</dbReference>
<evidence type="ECO:0000313" key="3">
    <source>
        <dbReference type="Proteomes" id="UP001521184"/>
    </source>
</evidence>
<dbReference type="Pfam" id="PF02112">
    <property type="entry name" value="PDEase_II"/>
    <property type="match status" value="2"/>
</dbReference>
<comment type="caution">
    <text evidence="2">The sequence shown here is derived from an EMBL/GenBank/DDBJ whole genome shotgun (WGS) entry which is preliminary data.</text>
</comment>
<dbReference type="CDD" id="cd07735">
    <property type="entry name" value="class_II_PDE_MBL-fold"/>
    <property type="match status" value="1"/>
</dbReference>
<feature type="compositionally biased region" description="Low complexity" evidence="1">
    <location>
        <begin position="557"/>
        <end position="566"/>
    </location>
</feature>
<gene>
    <name evidence="2" type="primary">PDE1</name>
    <name evidence="2" type="ORF">SLS58_005874</name>
</gene>
<proteinExistence type="predicted"/>
<feature type="compositionally biased region" description="Polar residues" evidence="1">
    <location>
        <begin position="497"/>
        <end position="512"/>
    </location>
</feature>
<organism evidence="2 3">
    <name type="scientific">Diplodia intermedia</name>
    <dbReference type="NCBI Taxonomy" id="856260"/>
    <lineage>
        <taxon>Eukaryota</taxon>
        <taxon>Fungi</taxon>
        <taxon>Dikarya</taxon>
        <taxon>Ascomycota</taxon>
        <taxon>Pezizomycotina</taxon>
        <taxon>Dothideomycetes</taxon>
        <taxon>Dothideomycetes incertae sedis</taxon>
        <taxon>Botryosphaeriales</taxon>
        <taxon>Botryosphaeriaceae</taxon>
        <taxon>Diplodia</taxon>
    </lineage>
</organism>
<keyword evidence="3" id="KW-1185">Reference proteome</keyword>
<feature type="compositionally biased region" description="Low complexity" evidence="1">
    <location>
        <begin position="474"/>
        <end position="496"/>
    </location>
</feature>
<evidence type="ECO:0000256" key="1">
    <source>
        <dbReference type="SAM" id="MobiDB-lite"/>
    </source>
</evidence>
<dbReference type="PRINTS" id="PR00388">
    <property type="entry name" value="PDIESTERASE2"/>
</dbReference>
<sequence>MKKDDGFADQPPKDAAIQVICLGAGGGPNEDSVTGLLVRATASKWSRNSILAIDAGTHLASITRILEQHFPSVVQNTPTSSRVHFEDSETSPSPTNTSSQQESSDAGSEISWRSASPQPTITTLSSGAFAGLPFPHASARANAVHVVREHVATYLITHPHLDHLSGFVINTAAFHNTSKPKRLAALPFTVNSIKTHIFNDVIWPNLTDEDGGVGFVTFQRLAEGGHHALGDGPGRGYIEVCDGLGVKGFKVSHGNCMKGPGHIHRGSSVQISEIGPNGLPLSHGVGAADGRSLSVSQASAPGTPMFTGASGTSVPPLDMGVQQCVVDSSAYFIRTELAPHYSSSSRPSPAREILIFGDVEPDTLSLTPRTAQVWAEAAPKIANGTLKAVFIECSYADTQGDAVLFGHLAPRHLIRELESLADMVRDAKSKLEIEREEHRKGRKRKRASATSTNGFLSGTDDDYYIRRRSRSRQTSRTSAAAAAAAATSAPTSAATSNSEYAPGSNSRNNSIAILSPGERIMRDYMDTPTPTGSPTPTPGPETPVATPVANGASHAMQNQQTLLQQQATPSLSVTSYGAAPAVLDPQVTNGNGEQQQQQQQQQQPQQQQQLQEIHRLQREHAPLKGLQIIVIHVKDTLMDGPPVGDRILAELENHERNLADVGKPLGCEFIISHHGGSYWF</sequence>
<dbReference type="InterPro" id="IPR000396">
    <property type="entry name" value="Pdiesterase2"/>
</dbReference>
<evidence type="ECO:0000313" key="2">
    <source>
        <dbReference type="EMBL" id="KAL1641832.1"/>
    </source>
</evidence>
<dbReference type="PANTHER" id="PTHR28283">
    <property type="entry name" value="3',5'-CYCLIC-NUCLEOTIDE PHOSPHODIESTERASE 1"/>
    <property type="match status" value="1"/>
</dbReference>
<feature type="compositionally biased region" description="Low complexity" evidence="1">
    <location>
        <begin position="90"/>
        <end position="104"/>
    </location>
</feature>
<feature type="compositionally biased region" description="Pro residues" evidence="1">
    <location>
        <begin position="531"/>
        <end position="541"/>
    </location>
</feature>
<reference evidence="2 3" key="1">
    <citation type="journal article" date="2023" name="Plant Dis.">
        <title>First Report of Diplodia intermedia Causing Canker and Dieback Diseases on Apple Trees in Canada.</title>
        <authorList>
            <person name="Ellouze W."/>
            <person name="Ilyukhin E."/>
            <person name="Sulman M."/>
            <person name="Ali S."/>
        </authorList>
    </citation>
    <scope>NUCLEOTIDE SEQUENCE [LARGE SCALE GENOMIC DNA]</scope>
    <source>
        <strain evidence="2 3">M45-28</strain>
    </source>
</reference>
<feature type="region of interest" description="Disordered" evidence="1">
    <location>
        <begin position="435"/>
        <end position="569"/>
    </location>
</feature>
<dbReference type="EMBL" id="JAKEKT020000037">
    <property type="protein sequence ID" value="KAL1641832.1"/>
    <property type="molecule type" value="Genomic_DNA"/>
</dbReference>
<feature type="region of interest" description="Disordered" evidence="1">
    <location>
        <begin position="77"/>
        <end position="117"/>
    </location>
</feature>
<name>A0ABR3TQA7_9PEZI</name>
<feature type="region of interest" description="Disordered" evidence="1">
    <location>
        <begin position="582"/>
        <end position="608"/>
    </location>
</feature>
<dbReference type="PANTHER" id="PTHR28283:SF1">
    <property type="entry name" value="3',5'-CYCLIC-NUCLEOTIDE PHOSPHODIESTERASE 1"/>
    <property type="match status" value="1"/>
</dbReference>